<evidence type="ECO:0000313" key="8">
    <source>
        <dbReference type="Proteomes" id="UP000275024"/>
    </source>
</evidence>
<dbReference type="SUPFAM" id="SSF51905">
    <property type="entry name" value="FAD/NAD(P)-binding domain"/>
    <property type="match status" value="1"/>
</dbReference>
<dbReference type="Pfam" id="PF01593">
    <property type="entry name" value="Amino_oxidase"/>
    <property type="match status" value="1"/>
</dbReference>
<dbReference type="PANTHER" id="PTHR10742:SF410">
    <property type="entry name" value="LYSINE-SPECIFIC HISTONE DEMETHYLASE 2"/>
    <property type="match status" value="1"/>
</dbReference>
<keyword evidence="7" id="KW-1185">Reference proteome</keyword>
<dbReference type="Gene3D" id="3.50.50.60">
    <property type="entry name" value="FAD/NAD(P)-binding domain"/>
    <property type="match status" value="1"/>
</dbReference>
<dbReference type="Proteomes" id="UP000275024">
    <property type="component" value="Unassembled WGS sequence"/>
</dbReference>
<feature type="binding site" evidence="3">
    <location>
        <position position="262"/>
    </location>
    <ligand>
        <name>FAD</name>
        <dbReference type="ChEBI" id="CHEBI:57692"/>
    </ligand>
</feature>
<dbReference type="InterPro" id="IPR002937">
    <property type="entry name" value="Amino_oxidase"/>
</dbReference>
<dbReference type="AlphaFoldDB" id="A0A3A9W6H0"/>
<dbReference type="InterPro" id="IPR001613">
    <property type="entry name" value="Flavin_amine_oxidase"/>
</dbReference>
<feature type="domain" description="Amine oxidase" evidence="4">
    <location>
        <begin position="31"/>
        <end position="484"/>
    </location>
</feature>
<keyword evidence="2" id="KW-0560">Oxidoreductase</keyword>
<comment type="caution">
    <text evidence="5">The sequence shown here is derived from an EMBL/GenBank/DDBJ whole genome shotgun (WGS) entry which is preliminary data.</text>
</comment>
<dbReference type="PRINTS" id="PR00757">
    <property type="entry name" value="AMINEOXDASEF"/>
</dbReference>
<dbReference type="SUPFAM" id="SSF54373">
    <property type="entry name" value="FAD-linked reductases, C-terminal domain"/>
    <property type="match status" value="1"/>
</dbReference>
<dbReference type="PANTHER" id="PTHR10742">
    <property type="entry name" value="FLAVIN MONOAMINE OXIDASE"/>
    <property type="match status" value="1"/>
</dbReference>
<feature type="binding site" evidence="3">
    <location>
        <begin position="77"/>
        <end position="80"/>
    </location>
    <ligand>
        <name>FAD</name>
        <dbReference type="ChEBI" id="CHEBI:57692"/>
    </ligand>
</feature>
<feature type="binding site" evidence="3">
    <location>
        <position position="461"/>
    </location>
    <ligand>
        <name>FAD</name>
        <dbReference type="ChEBI" id="CHEBI:57692"/>
    </ligand>
</feature>
<dbReference type="GO" id="GO:0016491">
    <property type="term" value="F:oxidoreductase activity"/>
    <property type="evidence" value="ECO:0007669"/>
    <property type="project" value="UniProtKB-KW"/>
</dbReference>
<dbReference type="EMBL" id="RBDX01000011">
    <property type="protein sequence ID" value="RKN08409.1"/>
    <property type="molecule type" value="Genomic_DNA"/>
</dbReference>
<dbReference type="InterPro" id="IPR036188">
    <property type="entry name" value="FAD/NAD-bd_sf"/>
</dbReference>
<evidence type="ECO:0000313" key="5">
    <source>
        <dbReference type="EMBL" id="RKN08409.1"/>
    </source>
</evidence>
<gene>
    <name evidence="6" type="ORF">D7318_16435</name>
    <name evidence="5" type="ORF">D7319_16005</name>
</gene>
<proteinExistence type="predicted"/>
<dbReference type="Proteomes" id="UP000268652">
    <property type="component" value="Unassembled WGS sequence"/>
</dbReference>
<evidence type="ECO:0000313" key="6">
    <source>
        <dbReference type="EMBL" id="RKN21556.1"/>
    </source>
</evidence>
<dbReference type="OrthoDB" id="8845488at2"/>
<comment type="cofactor">
    <cofactor evidence="1">
        <name>FAD</name>
        <dbReference type="ChEBI" id="CHEBI:57692"/>
    </cofactor>
</comment>
<evidence type="ECO:0000256" key="3">
    <source>
        <dbReference type="PIRSR" id="PIRSR601613-1"/>
    </source>
</evidence>
<evidence type="ECO:0000313" key="7">
    <source>
        <dbReference type="Proteomes" id="UP000268652"/>
    </source>
</evidence>
<name>A0A3A9W6H0_9ACTN</name>
<dbReference type="Gene3D" id="1.10.10.1620">
    <property type="match status" value="1"/>
</dbReference>
<dbReference type="EMBL" id="RBDY01000011">
    <property type="protein sequence ID" value="RKN21556.1"/>
    <property type="molecule type" value="Genomic_DNA"/>
</dbReference>
<reference evidence="7 8" key="1">
    <citation type="submission" date="2018-09" db="EMBL/GenBank/DDBJ databases">
        <title>Streptomyces sp. nov. DS1-2, an endophytic actinomycete isolated from roots of Dendrobium scabrilingue.</title>
        <authorList>
            <person name="Kuncharoen N."/>
            <person name="Kudo T."/>
            <person name="Ohkuma M."/>
            <person name="Yuki M."/>
            <person name="Tanasupawat S."/>
        </authorList>
    </citation>
    <scope>NUCLEOTIDE SEQUENCE [LARGE SCALE GENOMIC DNA]</scope>
    <source>
        <strain evidence="5 8">AZ1-7</strain>
        <strain evidence="6 7">DS1-2</strain>
    </source>
</reference>
<evidence type="ECO:0000256" key="1">
    <source>
        <dbReference type="ARBA" id="ARBA00001974"/>
    </source>
</evidence>
<organism evidence="5 8">
    <name type="scientific">Streptomyces radicis</name>
    <dbReference type="NCBI Taxonomy" id="1750517"/>
    <lineage>
        <taxon>Bacteria</taxon>
        <taxon>Bacillati</taxon>
        <taxon>Actinomycetota</taxon>
        <taxon>Actinomycetes</taxon>
        <taxon>Kitasatosporales</taxon>
        <taxon>Streptomycetaceae</taxon>
        <taxon>Streptomyces</taxon>
    </lineage>
</organism>
<dbReference type="Gene3D" id="3.90.660.10">
    <property type="match status" value="1"/>
</dbReference>
<feature type="binding site" evidence="3">
    <location>
        <position position="80"/>
    </location>
    <ligand>
        <name>substrate</name>
    </ligand>
</feature>
<accession>A0A3A9W6H0</accession>
<dbReference type="InterPro" id="IPR050281">
    <property type="entry name" value="Flavin_monoamine_oxidase"/>
</dbReference>
<evidence type="ECO:0000259" key="4">
    <source>
        <dbReference type="Pfam" id="PF01593"/>
    </source>
</evidence>
<sequence length="492" mass="52434">MWATTRTASAVTGDGHQKGGGGSVAVLGAGIAGLVAAHELESLGHRVTVLEGSERIGGRIWTHRFGPEEDAPYAELGAMRIPAGHGLTLRYVEKLGLSHALRPFRTILSDDHNYLSAGDGWVKVKDAARPLVDDLRRTVPTEGYGRATVVFGAWLAAVVRAIGPAELRDHLAVDLTALLGLADDLDLTPYLHGPAADRIDLPAVFGDHPGLRMGCGPRLYGFLDDLLLESGGGLLYLSGGMGQLADRLAERLARPVLLGREVTGVHVAPDLVRLALRHRRRAIGREHPLALCTLPFSVVRDLALTGVDDDKRDVIDSVDYGAATKIALHCREAFWERDGITGGASATGGRTRQTYYPPREGDPAKGVTLLGSYAIAEDAELLGQHSPDARHAAVVDELAPLHPALAEPGFVLGAASVAWAGHRWSKGCTSRRWRWGKDAAAHAEEMRRAARPQGRLFFAGEHCSATPAWINGAIESALGAVAAIDSALREAR</sequence>
<evidence type="ECO:0000256" key="2">
    <source>
        <dbReference type="ARBA" id="ARBA00023002"/>
    </source>
</evidence>
<protein>
    <submittedName>
        <fullName evidence="5">FAD-dependent oxidoreductase</fullName>
    </submittedName>
</protein>